<evidence type="ECO:0000313" key="2">
    <source>
        <dbReference type="Proteomes" id="UP000663864"/>
    </source>
</evidence>
<name>A0A814MVM6_9BILA</name>
<accession>A0A814MVM6</accession>
<proteinExistence type="predicted"/>
<comment type="caution">
    <text evidence="1">The sequence shown here is derived from an EMBL/GenBank/DDBJ whole genome shotgun (WGS) entry which is preliminary data.</text>
</comment>
<evidence type="ECO:0000313" key="1">
    <source>
        <dbReference type="EMBL" id="CAF1083405.1"/>
    </source>
</evidence>
<dbReference type="AlphaFoldDB" id="A0A814MVM6"/>
<protein>
    <submittedName>
        <fullName evidence="1">Uncharacterized protein</fullName>
    </submittedName>
</protein>
<sequence length="159" mass="18560">MTGCFEESAMIEEYVDELLNTFRTPFWLDECGCSIENLPLEIKNASIKRLDLQRLHGSYDEQQCMKFSHSRLAMQCEELHISVKNRISICYLVKTMPNLRLLHVKCEENEQKQYSIEDNKQDQNSTEDKLVNWLEQQLSGVRSLVEIFGCHGTIVLRIS</sequence>
<dbReference type="Proteomes" id="UP000663864">
    <property type="component" value="Unassembled WGS sequence"/>
</dbReference>
<dbReference type="EMBL" id="CAJNOT010000800">
    <property type="protein sequence ID" value="CAF1083405.1"/>
    <property type="molecule type" value="Genomic_DNA"/>
</dbReference>
<organism evidence="1 2">
    <name type="scientific">Rotaria sordida</name>
    <dbReference type="NCBI Taxonomy" id="392033"/>
    <lineage>
        <taxon>Eukaryota</taxon>
        <taxon>Metazoa</taxon>
        <taxon>Spiralia</taxon>
        <taxon>Gnathifera</taxon>
        <taxon>Rotifera</taxon>
        <taxon>Eurotatoria</taxon>
        <taxon>Bdelloidea</taxon>
        <taxon>Philodinida</taxon>
        <taxon>Philodinidae</taxon>
        <taxon>Rotaria</taxon>
    </lineage>
</organism>
<reference evidence="1" key="1">
    <citation type="submission" date="2021-02" db="EMBL/GenBank/DDBJ databases">
        <authorList>
            <person name="Nowell W R."/>
        </authorList>
    </citation>
    <scope>NUCLEOTIDE SEQUENCE</scope>
</reference>
<gene>
    <name evidence="1" type="ORF">ZHD862_LOCUS16703</name>
</gene>